<dbReference type="EMBL" id="CP018477">
    <property type="protein sequence ID" value="ASV74866.1"/>
    <property type="molecule type" value="Genomic_DNA"/>
</dbReference>
<reference evidence="2 3" key="1">
    <citation type="journal article" name="Front. Microbiol.">
        <title>Sugar Metabolism of the First Thermophilic Planctomycete Thermogutta terrifontis: Comparative Genomic and Transcriptomic Approaches.</title>
        <authorList>
            <person name="Elcheninov A.G."/>
            <person name="Menzel P."/>
            <person name="Gudbergsdottir S.R."/>
            <person name="Slesarev A.I."/>
            <person name="Kadnikov V.V."/>
            <person name="Krogh A."/>
            <person name="Bonch-Osmolovskaya E.A."/>
            <person name="Peng X."/>
            <person name="Kublanov I.V."/>
        </authorList>
    </citation>
    <scope>NUCLEOTIDE SEQUENCE [LARGE SCALE GENOMIC DNA]</scope>
    <source>
        <strain evidence="2 3">R1</strain>
    </source>
</reference>
<dbReference type="PANTHER" id="PTHR44103:SF1">
    <property type="entry name" value="PROPROTEIN CONVERTASE P"/>
    <property type="match status" value="1"/>
</dbReference>
<dbReference type="AlphaFoldDB" id="A0A286RFY5"/>
<dbReference type="InterPro" id="IPR013517">
    <property type="entry name" value="FG-GAP"/>
</dbReference>
<dbReference type="SUPFAM" id="SSF69318">
    <property type="entry name" value="Integrin alpha N-terminal domain"/>
    <property type="match status" value="1"/>
</dbReference>
<accession>A0A286RFY5</accession>
<keyword evidence="1" id="KW-0732">Signal</keyword>
<dbReference type="InterPro" id="IPR028994">
    <property type="entry name" value="Integrin_alpha_N"/>
</dbReference>
<name>A0A286RFY5_9BACT</name>
<dbReference type="Pfam" id="PF13517">
    <property type="entry name" value="FG-GAP_3"/>
    <property type="match status" value="1"/>
</dbReference>
<dbReference type="Proteomes" id="UP000215086">
    <property type="component" value="Chromosome"/>
</dbReference>
<sequence>MSLHRILVALSPLSVVLAWTVTSWGADVTFKMHRIGQFRSEACGVADFNGDGKLDVVAGPFVYLAPDWKAYKIRDLKGEVDNSGKGYMWNFADLPLDVDLDGRPDVISCDWFEKCLDWHRNTGFDGDLWPRTVIDVSLNHETAQLADVDGDGKAREIVPEVAPTWWWEIVSQADGKVQFIKHVVSEKPMNFGSGVGDVNGDRRPDIIRPNAWFEAPSDPRQGTWIEHPIALGGAEEGTAEHTAQILVHDVNGDGLNDLIASSAHRYGIYWYEQVRDGQEIKFKRHVIDNTWSQAHSLTLADIDLDGDLDLVTGKRFMAHNGGDPGAFEPLGVYWYELQAKPEVKWIKHAITYDQGIGAGLNIPVVDMDGDGDLDIVVTGKWGGPVWFENQLR</sequence>
<gene>
    <name evidence="2" type="ORF">THTE_2264</name>
</gene>
<evidence type="ECO:0000256" key="1">
    <source>
        <dbReference type="ARBA" id="ARBA00022729"/>
    </source>
</evidence>
<evidence type="ECO:0008006" key="4">
    <source>
        <dbReference type="Google" id="ProtNLM"/>
    </source>
</evidence>
<dbReference type="RefSeq" id="WP_095415073.1">
    <property type="nucleotide sequence ID" value="NZ_CP018477.1"/>
</dbReference>
<evidence type="ECO:0000313" key="3">
    <source>
        <dbReference type="Proteomes" id="UP000215086"/>
    </source>
</evidence>
<organism evidence="2 3">
    <name type="scientific">Thermogutta terrifontis</name>
    <dbReference type="NCBI Taxonomy" id="1331910"/>
    <lineage>
        <taxon>Bacteria</taxon>
        <taxon>Pseudomonadati</taxon>
        <taxon>Planctomycetota</taxon>
        <taxon>Planctomycetia</taxon>
        <taxon>Pirellulales</taxon>
        <taxon>Thermoguttaceae</taxon>
        <taxon>Thermogutta</taxon>
    </lineage>
</organism>
<dbReference type="Gene3D" id="2.130.10.130">
    <property type="entry name" value="Integrin alpha, N-terminal"/>
    <property type="match status" value="1"/>
</dbReference>
<keyword evidence="3" id="KW-1185">Reference proteome</keyword>
<protein>
    <recommendedName>
        <fullName evidence="4">FG-GAP repeat protein</fullName>
    </recommendedName>
</protein>
<proteinExistence type="predicted"/>
<dbReference type="KEGG" id="ttf:THTE_2264"/>
<dbReference type="OrthoDB" id="228608at2"/>
<evidence type="ECO:0000313" key="2">
    <source>
        <dbReference type="EMBL" id="ASV74866.1"/>
    </source>
</evidence>
<dbReference type="PANTHER" id="PTHR44103">
    <property type="entry name" value="PROPROTEIN CONVERTASE P"/>
    <property type="match status" value="1"/>
</dbReference>